<comment type="similarity">
    <text evidence="1">Belongs to the AHA1 family.</text>
</comment>
<accession>A0A8J7Z4I2</accession>
<name>A0A8J7Z4I2_9CYAN</name>
<gene>
    <name evidence="3" type="ORF">GS601_11705</name>
</gene>
<sequence length="169" mass="19443">MVAKDGEGVATSERELTITRVFNAPQSLVFKVWTQPKHFSRWLEPKDFTTIGCQMIVQVGGMYRACIRSASPSQRESPEGTDHWMQGVYREIIEPERIIFTFAWENENSQPKNETLVTVIFTEQNNQTLMTFHQAIFESTESRNSHHSGWSECFDRLNAYLANTMSGKT</sequence>
<dbReference type="Gene3D" id="3.30.530.20">
    <property type="match status" value="1"/>
</dbReference>
<evidence type="ECO:0000313" key="3">
    <source>
        <dbReference type="EMBL" id="NDJ17948.1"/>
    </source>
</evidence>
<dbReference type="Proteomes" id="UP000646053">
    <property type="component" value="Unassembled WGS sequence"/>
</dbReference>
<dbReference type="AlphaFoldDB" id="A0A8J7Z4I2"/>
<evidence type="ECO:0000313" key="4">
    <source>
        <dbReference type="Proteomes" id="UP000646053"/>
    </source>
</evidence>
<evidence type="ECO:0000259" key="2">
    <source>
        <dbReference type="Pfam" id="PF08327"/>
    </source>
</evidence>
<dbReference type="SUPFAM" id="SSF55961">
    <property type="entry name" value="Bet v1-like"/>
    <property type="match status" value="1"/>
</dbReference>
<comment type="caution">
    <text evidence="3">The sequence shown here is derived from an EMBL/GenBank/DDBJ whole genome shotgun (WGS) entry which is preliminary data.</text>
</comment>
<dbReference type="InterPro" id="IPR023393">
    <property type="entry name" value="START-like_dom_sf"/>
</dbReference>
<feature type="domain" description="Activator of Hsp90 ATPase homologue 1/2-like C-terminal" evidence="2">
    <location>
        <begin position="23"/>
        <end position="161"/>
    </location>
</feature>
<dbReference type="Pfam" id="PF08327">
    <property type="entry name" value="AHSA1"/>
    <property type="match status" value="1"/>
</dbReference>
<evidence type="ECO:0000256" key="1">
    <source>
        <dbReference type="ARBA" id="ARBA00006817"/>
    </source>
</evidence>
<reference evidence="3" key="1">
    <citation type="submission" date="2019-12" db="EMBL/GenBank/DDBJ databases">
        <title>High-Quality draft genome sequences of three cyanobacteria isolated from the limestone walls of the Old Cathedral of Coimbra.</title>
        <authorList>
            <person name="Tiago I."/>
            <person name="Soares F."/>
            <person name="Portugal A."/>
        </authorList>
    </citation>
    <scope>NUCLEOTIDE SEQUENCE</scope>
    <source>
        <strain evidence="3">A</strain>
    </source>
</reference>
<protein>
    <submittedName>
        <fullName evidence="3">SRPBCC domain-containing protein</fullName>
    </submittedName>
</protein>
<dbReference type="EMBL" id="WVIE01000011">
    <property type="protein sequence ID" value="NDJ17948.1"/>
    <property type="molecule type" value="Genomic_DNA"/>
</dbReference>
<keyword evidence="4" id="KW-1185">Reference proteome</keyword>
<dbReference type="RefSeq" id="WP_162423456.1">
    <property type="nucleotide sequence ID" value="NZ_WVIE01000011.1"/>
</dbReference>
<organism evidence="3 4">
    <name type="scientific">Myxacorys almedinensis A</name>
    <dbReference type="NCBI Taxonomy" id="2690445"/>
    <lineage>
        <taxon>Bacteria</taxon>
        <taxon>Bacillati</taxon>
        <taxon>Cyanobacteriota</taxon>
        <taxon>Cyanophyceae</taxon>
        <taxon>Leptolyngbyales</taxon>
        <taxon>Leptolyngbyaceae</taxon>
        <taxon>Myxacorys</taxon>
        <taxon>Myxacorys almedinensis</taxon>
    </lineage>
</organism>
<proteinExistence type="inferred from homology"/>
<dbReference type="InterPro" id="IPR013538">
    <property type="entry name" value="ASHA1/2-like_C"/>
</dbReference>